<dbReference type="VEuPathDB" id="FungiDB:HMPREF1541_08035"/>
<dbReference type="AlphaFoldDB" id="W2RKN6"/>
<dbReference type="InParanoid" id="W2RKN6"/>
<reference evidence="1 2" key="1">
    <citation type="submission" date="2013-03" db="EMBL/GenBank/DDBJ databases">
        <title>The Genome Sequence of Phialophora europaea CBS 101466.</title>
        <authorList>
            <consortium name="The Broad Institute Genomics Platform"/>
            <person name="Cuomo C."/>
            <person name="de Hoog S."/>
            <person name="Gorbushina A."/>
            <person name="Walker B."/>
            <person name="Young S.K."/>
            <person name="Zeng Q."/>
            <person name="Gargeya S."/>
            <person name="Fitzgerald M."/>
            <person name="Haas B."/>
            <person name="Abouelleil A."/>
            <person name="Allen A.W."/>
            <person name="Alvarado L."/>
            <person name="Arachchi H.M."/>
            <person name="Berlin A.M."/>
            <person name="Chapman S.B."/>
            <person name="Gainer-Dewar J."/>
            <person name="Goldberg J."/>
            <person name="Griggs A."/>
            <person name="Gujja S."/>
            <person name="Hansen M."/>
            <person name="Howarth C."/>
            <person name="Imamovic A."/>
            <person name="Ireland A."/>
            <person name="Larimer J."/>
            <person name="McCowan C."/>
            <person name="Murphy C."/>
            <person name="Pearson M."/>
            <person name="Poon T.W."/>
            <person name="Priest M."/>
            <person name="Roberts A."/>
            <person name="Saif S."/>
            <person name="Shea T."/>
            <person name="Sisk P."/>
            <person name="Sykes S."/>
            <person name="Wortman J."/>
            <person name="Nusbaum C."/>
            <person name="Birren B."/>
        </authorList>
    </citation>
    <scope>NUCLEOTIDE SEQUENCE [LARGE SCALE GENOMIC DNA]</scope>
    <source>
        <strain evidence="1 2">CBS 101466</strain>
    </source>
</reference>
<organism evidence="1 2">
    <name type="scientific">Cyphellophora europaea (strain CBS 101466)</name>
    <name type="common">Phialophora europaea</name>
    <dbReference type="NCBI Taxonomy" id="1220924"/>
    <lineage>
        <taxon>Eukaryota</taxon>
        <taxon>Fungi</taxon>
        <taxon>Dikarya</taxon>
        <taxon>Ascomycota</taxon>
        <taxon>Pezizomycotina</taxon>
        <taxon>Eurotiomycetes</taxon>
        <taxon>Chaetothyriomycetidae</taxon>
        <taxon>Chaetothyriales</taxon>
        <taxon>Cyphellophoraceae</taxon>
        <taxon>Cyphellophora</taxon>
    </lineage>
</organism>
<name>W2RKN6_CYPE1</name>
<accession>W2RKN6</accession>
<dbReference type="EMBL" id="KB822724">
    <property type="protein sequence ID" value="ETN37046.1"/>
    <property type="molecule type" value="Genomic_DNA"/>
</dbReference>
<dbReference type="GeneID" id="19975374"/>
<sequence length="262" mass="29390">MEIILSQRLLLHLRLETWKSSISPAWSPVLAHDLETSSIDAIESAWHHILLSIHYRRAQLLINRPAVLFTLREWVFGDPLCEASTETLVRVLQEDYKAAKELVSVVNTSLQAENFLRRHNIWFLVNYSVFAACVHMFGHLLACGKERDILFAAEISLSEVRGLLQTSLELLKRVGARSLMSQKGAACLLTFLDVFDAFVATEMTASTVISDQLPDPSMAPVLDSSSFQTSGLLSDFIVQATDDFFFDGHSTNLSYDQYGTFS</sequence>
<gene>
    <name evidence="1" type="ORF">HMPREF1541_08035</name>
</gene>
<evidence type="ECO:0008006" key="3">
    <source>
        <dbReference type="Google" id="ProtNLM"/>
    </source>
</evidence>
<dbReference type="Proteomes" id="UP000030752">
    <property type="component" value="Unassembled WGS sequence"/>
</dbReference>
<proteinExistence type="predicted"/>
<evidence type="ECO:0000313" key="2">
    <source>
        <dbReference type="Proteomes" id="UP000030752"/>
    </source>
</evidence>
<protein>
    <recommendedName>
        <fullName evidence="3">Transcription factor domain-containing protein</fullName>
    </recommendedName>
</protein>
<dbReference type="OrthoDB" id="3364175at2759"/>
<evidence type="ECO:0000313" key="1">
    <source>
        <dbReference type="EMBL" id="ETN37046.1"/>
    </source>
</evidence>
<dbReference type="HOGENOM" id="CLU_1061812_0_0_1"/>
<keyword evidence="2" id="KW-1185">Reference proteome</keyword>
<dbReference type="RefSeq" id="XP_008720578.1">
    <property type="nucleotide sequence ID" value="XM_008722356.1"/>
</dbReference>
<dbReference type="CDD" id="cd12148">
    <property type="entry name" value="fungal_TF_MHR"/>
    <property type="match status" value="1"/>
</dbReference>